<dbReference type="InterPro" id="IPR010149">
    <property type="entry name" value="CRISPR-assoc_prot_Csm2_III-A"/>
</dbReference>
<name>A0A2H5Y4B7_9CHLR</name>
<evidence type="ECO:0000256" key="1">
    <source>
        <dbReference type="ARBA" id="ARBA00003640"/>
    </source>
</evidence>
<dbReference type="GO" id="GO:0003723">
    <property type="term" value="F:RNA binding"/>
    <property type="evidence" value="ECO:0007669"/>
    <property type="project" value="UniProtKB-KW"/>
</dbReference>
<protein>
    <recommendedName>
        <fullName evidence="3">CRISPR system Cms protein Csm2</fullName>
    </recommendedName>
    <alternativeName>
        <fullName evidence="6">CRISPR type III A-associated protein Csm2</fullName>
    </alternativeName>
</protein>
<evidence type="ECO:0000256" key="5">
    <source>
        <dbReference type="ARBA" id="ARBA00023118"/>
    </source>
</evidence>
<accession>A0A2H5Y4B7</accession>
<evidence type="ECO:0000256" key="7">
    <source>
        <dbReference type="SAM" id="MobiDB-lite"/>
    </source>
</evidence>
<dbReference type="Proteomes" id="UP000236642">
    <property type="component" value="Unassembled WGS sequence"/>
</dbReference>
<reference evidence="9" key="1">
    <citation type="submission" date="2017-09" db="EMBL/GenBank/DDBJ databases">
        <title>Metaegenomics of thermophilic ammonia-oxidizing enrichment culture.</title>
        <authorList>
            <person name="Kato S."/>
            <person name="Suzuki K."/>
        </authorList>
    </citation>
    <scope>NUCLEOTIDE SEQUENCE [LARGE SCALE GENOMIC DNA]</scope>
</reference>
<evidence type="ECO:0000313" key="8">
    <source>
        <dbReference type="EMBL" id="GBD08277.1"/>
    </source>
</evidence>
<dbReference type="GO" id="GO:0051607">
    <property type="term" value="P:defense response to virus"/>
    <property type="evidence" value="ECO:0007669"/>
    <property type="project" value="UniProtKB-KW"/>
</dbReference>
<evidence type="ECO:0000256" key="2">
    <source>
        <dbReference type="ARBA" id="ARBA00006896"/>
    </source>
</evidence>
<evidence type="ECO:0000256" key="6">
    <source>
        <dbReference type="ARBA" id="ARBA00031723"/>
    </source>
</evidence>
<organism evidence="8 9">
    <name type="scientific">Candidatus Thermoflexus japonica</name>
    <dbReference type="NCBI Taxonomy" id="2035417"/>
    <lineage>
        <taxon>Bacteria</taxon>
        <taxon>Bacillati</taxon>
        <taxon>Chloroflexota</taxon>
        <taxon>Thermoflexia</taxon>
        <taxon>Thermoflexales</taxon>
        <taxon>Thermoflexaceae</taxon>
        <taxon>Thermoflexus</taxon>
    </lineage>
</organism>
<feature type="region of interest" description="Disordered" evidence="7">
    <location>
        <begin position="1"/>
        <end position="20"/>
    </location>
</feature>
<dbReference type="Pfam" id="PF03750">
    <property type="entry name" value="Csm2_III-A"/>
    <property type="match status" value="1"/>
</dbReference>
<evidence type="ECO:0000313" key="9">
    <source>
        <dbReference type="Proteomes" id="UP000236642"/>
    </source>
</evidence>
<dbReference type="AlphaFoldDB" id="A0A2H5Y4B7"/>
<comment type="caution">
    <text evidence="8">The sequence shown here is derived from an EMBL/GenBank/DDBJ whole genome shotgun (WGS) entry which is preliminary data.</text>
</comment>
<comment type="similarity">
    <text evidence="2">Belongs to the CRISPR-associated Csm2 family.</text>
</comment>
<keyword evidence="5" id="KW-0051">Antiviral defense</keyword>
<sequence length="147" mass="16408">MSNRGSSPSGARGGPAPAAPANERELIRRIILEGDYQTLVDEADRIGSELVKQRLTTSQIRNVFGEVKRLQMRFDANRLRMLKPKLAYMGARAGHGGQRLREVMSAAVDAVFSGNPSDPEVLQRFQRMVDFFEAILAYHRAHGGRDR</sequence>
<dbReference type="CDD" id="cd09647">
    <property type="entry name" value="Csm2_III-A"/>
    <property type="match status" value="1"/>
</dbReference>
<keyword evidence="4" id="KW-0694">RNA-binding</keyword>
<proteinExistence type="inferred from homology"/>
<evidence type="ECO:0000256" key="3">
    <source>
        <dbReference type="ARBA" id="ARBA00016118"/>
    </source>
</evidence>
<dbReference type="EMBL" id="BEHY01000007">
    <property type="protein sequence ID" value="GBD08277.1"/>
    <property type="molecule type" value="Genomic_DNA"/>
</dbReference>
<comment type="function">
    <text evidence="1">This subunit may be involved in monitoring complementarity of crRNA and target RNA.</text>
</comment>
<dbReference type="NCBIfam" id="TIGR01870">
    <property type="entry name" value="cas_TM1810_Csm2"/>
    <property type="match status" value="1"/>
</dbReference>
<evidence type="ECO:0000256" key="4">
    <source>
        <dbReference type="ARBA" id="ARBA00022884"/>
    </source>
</evidence>
<gene>
    <name evidence="8" type="ORF">HRbin22_00510</name>
</gene>